<feature type="transmembrane region" description="Helical" evidence="1">
    <location>
        <begin position="255"/>
        <end position="271"/>
    </location>
</feature>
<dbReference type="AlphaFoldDB" id="A0A494W1S8"/>
<dbReference type="PANTHER" id="PTHR23028">
    <property type="entry name" value="ACETYLTRANSFERASE"/>
    <property type="match status" value="1"/>
</dbReference>
<dbReference type="EMBL" id="AP018664">
    <property type="protein sequence ID" value="BBD97276.1"/>
    <property type="molecule type" value="Genomic_DNA"/>
</dbReference>
<keyword evidence="1" id="KW-0472">Membrane</keyword>
<reference evidence="3 4" key="1">
    <citation type="submission" date="2018-05" db="EMBL/GenBank/DDBJ databases">
        <title>Complete Genome Sequence of the Nonylphenol-Degrading Bacterium Sphingobium amiense DSM 16289T.</title>
        <authorList>
            <person name="Ootsuka M."/>
            <person name="Nishizawa T."/>
            <person name="Ohta H."/>
        </authorList>
    </citation>
    <scope>NUCLEOTIDE SEQUENCE [LARGE SCALE GENOMIC DNA]</scope>
    <source>
        <strain evidence="3 4">DSM 16289</strain>
    </source>
</reference>
<keyword evidence="3" id="KW-0808">Transferase</keyword>
<dbReference type="PANTHER" id="PTHR23028:SF134">
    <property type="entry name" value="PUTATIVE (AFU_ORTHOLOGUE AFUA_4G08520)-RELATED"/>
    <property type="match status" value="1"/>
</dbReference>
<name>A0A494W1S8_9SPHN</name>
<dbReference type="InterPro" id="IPR002656">
    <property type="entry name" value="Acyl_transf_3_dom"/>
</dbReference>
<keyword evidence="1" id="KW-0812">Transmembrane</keyword>
<dbReference type="Pfam" id="PF01757">
    <property type="entry name" value="Acyl_transf_3"/>
    <property type="match status" value="1"/>
</dbReference>
<dbReference type="KEGG" id="sami:SAMIE_1007770"/>
<feature type="domain" description="Acyltransferase 3" evidence="2">
    <location>
        <begin position="11"/>
        <end position="333"/>
    </location>
</feature>
<evidence type="ECO:0000259" key="2">
    <source>
        <dbReference type="Pfam" id="PF01757"/>
    </source>
</evidence>
<proteinExistence type="predicted"/>
<dbReference type="InterPro" id="IPR050879">
    <property type="entry name" value="Acyltransferase_3"/>
</dbReference>
<keyword evidence="3" id="KW-0012">Acyltransferase</keyword>
<feature type="transmembrane region" description="Helical" evidence="1">
    <location>
        <begin position="230"/>
        <end position="249"/>
    </location>
</feature>
<feature type="transmembrane region" description="Helical" evidence="1">
    <location>
        <begin position="292"/>
        <end position="311"/>
    </location>
</feature>
<evidence type="ECO:0000256" key="1">
    <source>
        <dbReference type="SAM" id="Phobius"/>
    </source>
</evidence>
<dbReference type="Proteomes" id="UP000279959">
    <property type="component" value="Chromosome"/>
</dbReference>
<feature type="transmembrane region" description="Helical" evidence="1">
    <location>
        <begin position="168"/>
        <end position="188"/>
    </location>
</feature>
<feature type="transmembrane region" description="Helical" evidence="1">
    <location>
        <begin position="200"/>
        <end position="218"/>
    </location>
</feature>
<dbReference type="RefSeq" id="WP_066698474.1">
    <property type="nucleotide sequence ID" value="NZ_AP018664.1"/>
</dbReference>
<keyword evidence="1" id="KW-1133">Transmembrane helix</keyword>
<protein>
    <submittedName>
        <fullName evidence="3">Acyltransferase</fullName>
    </submittedName>
</protein>
<evidence type="ECO:0000313" key="3">
    <source>
        <dbReference type="EMBL" id="BBD97276.1"/>
    </source>
</evidence>
<feature type="transmembrane region" description="Helical" evidence="1">
    <location>
        <begin position="15"/>
        <end position="34"/>
    </location>
</feature>
<accession>A0A494W1S8</accession>
<feature type="transmembrane region" description="Helical" evidence="1">
    <location>
        <begin position="81"/>
        <end position="99"/>
    </location>
</feature>
<sequence>MDRQEGRQHFPALDALRGIAAIAVALFHVPAFIGGQLFPSAYLAVDLFFCISGVVLVQAYGDRLAGGGERWPVLRARSVRLYPMALLAGLCSLGFLLTLSEHREAVVRGAGAMPYLLNLLLIPCPLDGSVTGDLYPLNFVAWTLLAEMIVSLCFILRPGWFLEVRQAAAVALISLVALILSVGMAGHLNLGFSADQFPAGMARAGFSFALGAGIAQAWRSGRLRRTDVSPLLLCCLVVVMLCAAPPSGWRAAYDLAAVMVAIPAIVTLGCGSKVDGPMRWAADMLGSASYPVYLLQVPFSAFAASLVAMLGIGSGSLALGAIFAVTLTVAGWWVDRHIDRPVRRWLTVQRTGAAPVIA</sequence>
<feature type="transmembrane region" description="Helical" evidence="1">
    <location>
        <begin position="135"/>
        <end position="156"/>
    </location>
</feature>
<evidence type="ECO:0000313" key="4">
    <source>
        <dbReference type="Proteomes" id="UP000279959"/>
    </source>
</evidence>
<gene>
    <name evidence="3" type="ORF">SAMIE_1007770</name>
</gene>
<feature type="transmembrane region" description="Helical" evidence="1">
    <location>
        <begin position="317"/>
        <end position="334"/>
    </location>
</feature>
<dbReference type="GO" id="GO:0016747">
    <property type="term" value="F:acyltransferase activity, transferring groups other than amino-acyl groups"/>
    <property type="evidence" value="ECO:0007669"/>
    <property type="project" value="InterPro"/>
</dbReference>
<feature type="transmembrane region" description="Helical" evidence="1">
    <location>
        <begin position="41"/>
        <end position="61"/>
    </location>
</feature>
<organism evidence="3 4">
    <name type="scientific">Sphingobium amiense</name>
    <dbReference type="NCBI Taxonomy" id="135719"/>
    <lineage>
        <taxon>Bacteria</taxon>
        <taxon>Pseudomonadati</taxon>
        <taxon>Pseudomonadota</taxon>
        <taxon>Alphaproteobacteria</taxon>
        <taxon>Sphingomonadales</taxon>
        <taxon>Sphingomonadaceae</taxon>
        <taxon>Sphingobium</taxon>
    </lineage>
</organism>
<keyword evidence="4" id="KW-1185">Reference proteome</keyword>